<reference evidence="2 3" key="1">
    <citation type="submission" date="2024-10" db="EMBL/GenBank/DDBJ databases">
        <title>The Natural Products Discovery Center: Release of the First 8490 Sequenced Strains for Exploring Actinobacteria Biosynthetic Diversity.</title>
        <authorList>
            <person name="Kalkreuter E."/>
            <person name="Kautsar S.A."/>
            <person name="Yang D."/>
            <person name="Bader C.D."/>
            <person name="Teijaro C.N."/>
            <person name="Fluegel L."/>
            <person name="Davis C.M."/>
            <person name="Simpson J.R."/>
            <person name="Lauterbach L."/>
            <person name="Steele A.D."/>
            <person name="Gui C."/>
            <person name="Meng S."/>
            <person name="Li G."/>
            <person name="Viehrig K."/>
            <person name="Ye F."/>
            <person name="Su P."/>
            <person name="Kiefer A.F."/>
            <person name="Nichols A."/>
            <person name="Cepeda A.J."/>
            <person name="Yan W."/>
            <person name="Fan B."/>
            <person name="Jiang Y."/>
            <person name="Adhikari A."/>
            <person name="Zheng C.-J."/>
            <person name="Schuster L."/>
            <person name="Cowan T.M."/>
            <person name="Smanski M.J."/>
            <person name="Chevrette M.G."/>
            <person name="De Carvalho L.P.S."/>
            <person name="Shen B."/>
        </authorList>
    </citation>
    <scope>NUCLEOTIDE SEQUENCE [LARGE SCALE GENOMIC DNA]</scope>
    <source>
        <strain evidence="2 3">NPDC020327</strain>
    </source>
</reference>
<protein>
    <recommendedName>
        <fullName evidence="4">Secreted protein</fullName>
    </recommendedName>
</protein>
<sequence>MQPSAGPATDLPHSHTRPVHWIGTATALAAVLGAAALIQPSAATATQPAAGSAASAADPASVGAPDPEKAEYPLDCGPNSVDVVKQGSADLDGDGRQETVAVVRCEAGFGTPPSGIYVLTHPASGQGAPRVAETFLDPREGMSVTDFAVRGRTVSAKLLGYSSRDVPRCCPDLQRKVKWRWSEGKFELTAAPVAGSV</sequence>
<dbReference type="Proteomes" id="UP001611548">
    <property type="component" value="Unassembled WGS sequence"/>
</dbReference>
<evidence type="ECO:0000313" key="3">
    <source>
        <dbReference type="Proteomes" id="UP001611548"/>
    </source>
</evidence>
<comment type="caution">
    <text evidence="2">The sequence shown here is derived from an EMBL/GenBank/DDBJ whole genome shotgun (WGS) entry which is preliminary data.</text>
</comment>
<proteinExistence type="predicted"/>
<gene>
    <name evidence="2" type="ORF">ACH429_11435</name>
</gene>
<evidence type="ECO:0000256" key="1">
    <source>
        <dbReference type="SAM" id="MobiDB-lite"/>
    </source>
</evidence>
<accession>A0ABW7UPZ6</accession>
<keyword evidence="3" id="KW-1185">Reference proteome</keyword>
<evidence type="ECO:0008006" key="4">
    <source>
        <dbReference type="Google" id="ProtNLM"/>
    </source>
</evidence>
<dbReference type="EMBL" id="JBIRWE010000004">
    <property type="protein sequence ID" value="MFI1964714.1"/>
    <property type="molecule type" value="Genomic_DNA"/>
</dbReference>
<name>A0ABW7UPZ6_9ACTN</name>
<organism evidence="2 3">
    <name type="scientific">Streptomyces pathocidini</name>
    <dbReference type="NCBI Taxonomy" id="1650571"/>
    <lineage>
        <taxon>Bacteria</taxon>
        <taxon>Bacillati</taxon>
        <taxon>Actinomycetota</taxon>
        <taxon>Actinomycetes</taxon>
        <taxon>Kitasatosporales</taxon>
        <taxon>Streptomycetaceae</taxon>
        <taxon>Streptomyces</taxon>
    </lineage>
</organism>
<evidence type="ECO:0000313" key="2">
    <source>
        <dbReference type="EMBL" id="MFI1964714.1"/>
    </source>
</evidence>
<feature type="compositionally biased region" description="Low complexity" evidence="1">
    <location>
        <begin position="53"/>
        <end position="65"/>
    </location>
</feature>
<feature type="region of interest" description="Disordered" evidence="1">
    <location>
        <begin position="53"/>
        <end position="76"/>
    </location>
</feature>
<dbReference type="RefSeq" id="WP_055471246.1">
    <property type="nucleotide sequence ID" value="NZ_JBIRWE010000004.1"/>
</dbReference>